<dbReference type="Gene3D" id="3.40.830.10">
    <property type="entry name" value="LigB-like"/>
    <property type="match status" value="1"/>
</dbReference>
<dbReference type="AlphaFoldDB" id="X1R9N6"/>
<evidence type="ECO:0000313" key="1">
    <source>
        <dbReference type="EMBL" id="GAI63736.1"/>
    </source>
</evidence>
<accession>X1R9N6</accession>
<protein>
    <submittedName>
        <fullName evidence="1">Uncharacterized protein</fullName>
    </submittedName>
</protein>
<dbReference type="EMBL" id="BARW01000385">
    <property type="protein sequence ID" value="GAI63736.1"/>
    <property type="molecule type" value="Genomic_DNA"/>
</dbReference>
<reference evidence="1" key="1">
    <citation type="journal article" date="2014" name="Front. Microbiol.">
        <title>High frequency of phylogenetically diverse reductive dehalogenase-homologous genes in deep subseafloor sedimentary metagenomes.</title>
        <authorList>
            <person name="Kawai M."/>
            <person name="Futagami T."/>
            <person name="Toyoda A."/>
            <person name="Takaki Y."/>
            <person name="Nishi S."/>
            <person name="Hori S."/>
            <person name="Arai W."/>
            <person name="Tsubouchi T."/>
            <person name="Morono Y."/>
            <person name="Uchiyama I."/>
            <person name="Ito T."/>
            <person name="Fujiyama A."/>
            <person name="Inagaki F."/>
            <person name="Takami H."/>
        </authorList>
    </citation>
    <scope>NUCLEOTIDE SEQUENCE</scope>
    <source>
        <strain evidence="1">Expedition CK06-06</strain>
    </source>
</reference>
<sequence>MKGIWDKKADIVKKGDDLRDVSPLLDKTWRDDCGFTHYIFSKVTFTNPWYSIPENDLELFHNFIEGGSRAYPSDGSIPCDIIAAEARKILKKLEECSNDPNHHYCELALDALKNGKFSLVRGTLKLYLGKYTSRDWRRKRFTDDIDFWMFHVILLDSTLRDCSFIKNKNTGEWEKAIEWNNPNTKEFRRETLFAANNLNQLLDFGAGSYLEGSSLKEIFDKKIKRGHDVDLSDIINVAMVNNGIDGIHKNEWLDAWNSFEQAANTRNTRTTSNLISIYRYSFAIADHLEKVGEAIKKYKDIILDKSIYPDEKIKTLCRISTHWEKFWDANGVDEARKMIHDFYGEQAEEKPLHAQNLRKIAKNILKLLNSKYEYLKVIFEIEP</sequence>
<comment type="caution">
    <text evidence="1">The sequence shown here is derived from an EMBL/GenBank/DDBJ whole genome shotgun (WGS) entry which is preliminary data.</text>
</comment>
<proteinExistence type="predicted"/>
<organism evidence="1">
    <name type="scientific">marine sediment metagenome</name>
    <dbReference type="NCBI Taxonomy" id="412755"/>
    <lineage>
        <taxon>unclassified sequences</taxon>
        <taxon>metagenomes</taxon>
        <taxon>ecological metagenomes</taxon>
    </lineage>
</organism>
<name>X1R9N6_9ZZZZ</name>
<gene>
    <name evidence="1" type="ORF">S12H4_01798</name>
</gene>